<evidence type="ECO:0000313" key="3">
    <source>
        <dbReference type="Proteomes" id="UP000824120"/>
    </source>
</evidence>
<organism evidence="2 3">
    <name type="scientific">Solanum commersonii</name>
    <name type="common">Commerson's wild potato</name>
    <name type="synonym">Commerson's nightshade</name>
    <dbReference type="NCBI Taxonomy" id="4109"/>
    <lineage>
        <taxon>Eukaryota</taxon>
        <taxon>Viridiplantae</taxon>
        <taxon>Streptophyta</taxon>
        <taxon>Embryophyta</taxon>
        <taxon>Tracheophyta</taxon>
        <taxon>Spermatophyta</taxon>
        <taxon>Magnoliopsida</taxon>
        <taxon>eudicotyledons</taxon>
        <taxon>Gunneridae</taxon>
        <taxon>Pentapetalae</taxon>
        <taxon>asterids</taxon>
        <taxon>lamiids</taxon>
        <taxon>Solanales</taxon>
        <taxon>Solanaceae</taxon>
        <taxon>Solanoideae</taxon>
        <taxon>Solaneae</taxon>
        <taxon>Solanum</taxon>
    </lineage>
</organism>
<gene>
    <name evidence="2" type="ORF">H5410_046246</name>
</gene>
<dbReference type="Proteomes" id="UP000824120">
    <property type="component" value="Chromosome 9"/>
</dbReference>
<keyword evidence="3" id="KW-1185">Reference proteome</keyword>
<dbReference type="Gene3D" id="3.30.200.20">
    <property type="entry name" value="Phosphorylase Kinase, domain 1"/>
    <property type="match status" value="1"/>
</dbReference>
<dbReference type="PANTHER" id="PTHR22603">
    <property type="entry name" value="CHOLINE/ETHANOALAMINE KINASE"/>
    <property type="match status" value="1"/>
</dbReference>
<proteinExistence type="inferred from homology"/>
<reference evidence="2 3" key="1">
    <citation type="submission" date="2020-09" db="EMBL/GenBank/DDBJ databases">
        <title>De no assembly of potato wild relative species, Solanum commersonii.</title>
        <authorList>
            <person name="Cho K."/>
        </authorList>
    </citation>
    <scope>NUCLEOTIDE SEQUENCE [LARGE SCALE GENOMIC DNA]</scope>
    <source>
        <strain evidence="2">LZ3.2</strain>
        <tissue evidence="2">Leaf</tissue>
    </source>
</reference>
<protein>
    <submittedName>
        <fullName evidence="2">Uncharacterized protein</fullName>
    </submittedName>
</protein>
<dbReference type="PANTHER" id="PTHR22603:SF93">
    <property type="entry name" value="RE24176P"/>
    <property type="match status" value="1"/>
</dbReference>
<dbReference type="InterPro" id="IPR011009">
    <property type="entry name" value="Kinase-like_dom_sf"/>
</dbReference>
<comment type="caution">
    <text evidence="2">The sequence shown here is derived from an EMBL/GenBank/DDBJ whole genome shotgun (WGS) entry which is preliminary data.</text>
</comment>
<dbReference type="OrthoDB" id="1301177at2759"/>
<dbReference type="AlphaFoldDB" id="A0A9J5XF04"/>
<dbReference type="EMBL" id="JACXVP010000009">
    <property type="protein sequence ID" value="KAG5585812.1"/>
    <property type="molecule type" value="Genomic_DNA"/>
</dbReference>
<accession>A0A9J5XF04</accession>
<name>A0A9J5XF04_SOLCO</name>
<dbReference type="Pfam" id="PF01633">
    <property type="entry name" value="Choline_kinase"/>
    <property type="match status" value="1"/>
</dbReference>
<dbReference type="GO" id="GO:0005737">
    <property type="term" value="C:cytoplasm"/>
    <property type="evidence" value="ECO:0007669"/>
    <property type="project" value="TreeGrafter"/>
</dbReference>
<evidence type="ECO:0000256" key="1">
    <source>
        <dbReference type="ARBA" id="ARBA00038211"/>
    </source>
</evidence>
<evidence type="ECO:0000313" key="2">
    <source>
        <dbReference type="EMBL" id="KAG5585812.1"/>
    </source>
</evidence>
<sequence>MDFSIHYGHHQFCPDIFMFHDCGGIGFPSWRYARQVVDFFEFVKKKKEELMKLLLSLATKWGDVLDLKNLKVHHLSGAMTNEFYRISGPTKRENVSRVLVRLYGEGLDRFFNRDEEIRTFECLSNKGQGPKLLGQFANGRIEEFIHARACPISD</sequence>
<dbReference type="GO" id="GO:0006646">
    <property type="term" value="P:phosphatidylethanolamine biosynthetic process"/>
    <property type="evidence" value="ECO:0007669"/>
    <property type="project" value="TreeGrafter"/>
</dbReference>
<dbReference type="SUPFAM" id="SSF56112">
    <property type="entry name" value="Protein kinase-like (PK-like)"/>
    <property type="match status" value="1"/>
</dbReference>
<dbReference type="GO" id="GO:0004103">
    <property type="term" value="F:choline kinase activity"/>
    <property type="evidence" value="ECO:0007669"/>
    <property type="project" value="TreeGrafter"/>
</dbReference>
<comment type="similarity">
    <text evidence="1">Belongs to the choline/ethanolamine kinase family.</text>
</comment>
<dbReference type="GO" id="GO:0004305">
    <property type="term" value="F:ethanolamine kinase activity"/>
    <property type="evidence" value="ECO:0007669"/>
    <property type="project" value="TreeGrafter"/>
</dbReference>